<evidence type="ECO:0000259" key="2">
    <source>
        <dbReference type="PROSITE" id="PS50174"/>
    </source>
</evidence>
<dbReference type="EMBL" id="UYRT01082053">
    <property type="protein sequence ID" value="VDN25409.1"/>
    <property type="molecule type" value="Genomic_DNA"/>
</dbReference>
<reference evidence="5" key="1">
    <citation type="submission" date="2016-06" db="UniProtKB">
        <authorList>
            <consortium name="WormBaseParasite"/>
        </authorList>
    </citation>
    <scope>IDENTIFICATION</scope>
</reference>
<name>A0A183E2D3_9BILA</name>
<dbReference type="Proteomes" id="UP000271098">
    <property type="component" value="Unassembled WGS sequence"/>
</dbReference>
<reference evidence="3 4" key="2">
    <citation type="submission" date="2018-11" db="EMBL/GenBank/DDBJ databases">
        <authorList>
            <consortium name="Pathogen Informatics"/>
        </authorList>
    </citation>
    <scope>NUCLEOTIDE SEQUENCE [LARGE SCALE GENOMIC DNA]</scope>
</reference>
<proteinExistence type="predicted"/>
<keyword evidence="4" id="KW-1185">Reference proteome</keyword>
<dbReference type="AlphaFoldDB" id="A0A183E2D3"/>
<dbReference type="GO" id="GO:0005634">
    <property type="term" value="C:nucleus"/>
    <property type="evidence" value="ECO:0007669"/>
    <property type="project" value="TreeGrafter"/>
</dbReference>
<sequence length="271" mass="30894">MGVKMLKKMGWREGQGIGMKMTRKALEKQKLNEDRARSRKGNYDEEAVKEAEEMAPNFQFAPTDFDPDLLKSHEGLHGLGYQAIQSTSVLSEKYGTIEASLKTRAFGVGAFEDDDESIYTNYDFSQYDFSIGPGGKAAYASCSASDTSFVMAERRQPARQFFEPPRLPTNFRPIHTPIHPDISQMPANIKQFGEKMNHLQRAKLLGEVDPKAVLELIHDKDRKRLTASASRTSMNSEDLLKNAFEEEPMKQARFKQYVHYLKRVVQREKFA</sequence>
<gene>
    <name evidence="3" type="ORF">GPUH_LOCUS15124</name>
</gene>
<accession>A0A183E2D3</accession>
<organism evidence="5">
    <name type="scientific">Gongylonema pulchrum</name>
    <dbReference type="NCBI Taxonomy" id="637853"/>
    <lineage>
        <taxon>Eukaryota</taxon>
        <taxon>Metazoa</taxon>
        <taxon>Ecdysozoa</taxon>
        <taxon>Nematoda</taxon>
        <taxon>Chromadorea</taxon>
        <taxon>Rhabditida</taxon>
        <taxon>Spirurina</taxon>
        <taxon>Spiruromorpha</taxon>
        <taxon>Spiruroidea</taxon>
        <taxon>Gongylonematidae</taxon>
        <taxon>Gongylonema</taxon>
    </lineage>
</organism>
<protein>
    <submittedName>
        <fullName evidence="5">G-patch domain-containing protein</fullName>
    </submittedName>
</protein>
<dbReference type="Pfam" id="PF01585">
    <property type="entry name" value="G-patch"/>
    <property type="match status" value="1"/>
</dbReference>
<feature type="region of interest" description="Disordered" evidence="1">
    <location>
        <begin position="28"/>
        <end position="48"/>
    </location>
</feature>
<feature type="domain" description="G-patch" evidence="2">
    <location>
        <begin position="1"/>
        <end position="18"/>
    </location>
</feature>
<evidence type="ECO:0000313" key="3">
    <source>
        <dbReference type="EMBL" id="VDN25409.1"/>
    </source>
</evidence>
<dbReference type="PROSITE" id="PS50174">
    <property type="entry name" value="G_PATCH"/>
    <property type="match status" value="1"/>
</dbReference>
<dbReference type="PANTHER" id="PTHR13384:SF19">
    <property type="entry name" value="G PATCH DOMAIN-CONTAINING PROTEIN 1"/>
    <property type="match status" value="1"/>
</dbReference>
<dbReference type="WBParaSite" id="GPUH_0001514401-mRNA-1">
    <property type="protein sequence ID" value="GPUH_0001514401-mRNA-1"/>
    <property type="gene ID" value="GPUH_0001514401"/>
</dbReference>
<evidence type="ECO:0000313" key="5">
    <source>
        <dbReference type="WBParaSite" id="GPUH_0001514401-mRNA-1"/>
    </source>
</evidence>
<dbReference type="PANTHER" id="PTHR13384">
    <property type="entry name" value="G PATCH DOMAIN-CONTAINING PROTEIN 1"/>
    <property type="match status" value="1"/>
</dbReference>
<dbReference type="InterPro" id="IPR000467">
    <property type="entry name" value="G_patch_dom"/>
</dbReference>
<dbReference type="OrthoDB" id="20507at2759"/>
<evidence type="ECO:0000313" key="4">
    <source>
        <dbReference type="Proteomes" id="UP000271098"/>
    </source>
</evidence>
<evidence type="ECO:0000256" key="1">
    <source>
        <dbReference type="SAM" id="MobiDB-lite"/>
    </source>
</evidence>
<dbReference type="GO" id="GO:0003723">
    <property type="term" value="F:RNA binding"/>
    <property type="evidence" value="ECO:0007669"/>
    <property type="project" value="TreeGrafter"/>
</dbReference>